<feature type="region of interest" description="Disordered" evidence="1">
    <location>
        <begin position="33"/>
        <end position="56"/>
    </location>
</feature>
<sequence length="56" mass="6445">MHHVRIKDDDDMTLYDNQLHQLLRLQTSIKSPGRTLPVDSDVESSQRLGLRTALET</sequence>
<name>A0A8K0JAH0_9HYPO</name>
<gene>
    <name evidence="2" type="ORF">E4U42_001581</name>
</gene>
<protein>
    <submittedName>
        <fullName evidence="2">Uncharacterized protein</fullName>
    </submittedName>
</protein>
<keyword evidence="3" id="KW-1185">Reference proteome</keyword>
<evidence type="ECO:0000313" key="3">
    <source>
        <dbReference type="Proteomes" id="UP000811619"/>
    </source>
</evidence>
<reference evidence="2" key="1">
    <citation type="journal article" date="2020" name="bioRxiv">
        <title>Whole genome comparisons of ergot fungi reveals the divergence and evolution of species within the genus Claviceps are the result of varying mechanisms driving genome evolution and host range expansion.</title>
        <authorList>
            <person name="Wyka S.A."/>
            <person name="Mondo S.J."/>
            <person name="Liu M."/>
            <person name="Dettman J."/>
            <person name="Nalam V."/>
            <person name="Broders K.D."/>
        </authorList>
    </citation>
    <scope>NUCLEOTIDE SEQUENCE</scope>
    <source>
        <strain evidence="2">CCC 489</strain>
    </source>
</reference>
<dbReference type="Proteomes" id="UP000811619">
    <property type="component" value="Unassembled WGS sequence"/>
</dbReference>
<proteinExistence type="predicted"/>
<evidence type="ECO:0000256" key="1">
    <source>
        <dbReference type="SAM" id="MobiDB-lite"/>
    </source>
</evidence>
<dbReference type="EMBL" id="SRPY01000148">
    <property type="protein sequence ID" value="KAG5927904.1"/>
    <property type="molecule type" value="Genomic_DNA"/>
</dbReference>
<organism evidence="2 3">
    <name type="scientific">Claviceps africana</name>
    <dbReference type="NCBI Taxonomy" id="83212"/>
    <lineage>
        <taxon>Eukaryota</taxon>
        <taxon>Fungi</taxon>
        <taxon>Dikarya</taxon>
        <taxon>Ascomycota</taxon>
        <taxon>Pezizomycotina</taxon>
        <taxon>Sordariomycetes</taxon>
        <taxon>Hypocreomycetidae</taxon>
        <taxon>Hypocreales</taxon>
        <taxon>Clavicipitaceae</taxon>
        <taxon>Claviceps</taxon>
    </lineage>
</organism>
<dbReference type="AlphaFoldDB" id="A0A8K0JAH0"/>
<comment type="caution">
    <text evidence="2">The sequence shown here is derived from an EMBL/GenBank/DDBJ whole genome shotgun (WGS) entry which is preliminary data.</text>
</comment>
<evidence type="ECO:0000313" key="2">
    <source>
        <dbReference type="EMBL" id="KAG5927904.1"/>
    </source>
</evidence>
<accession>A0A8K0JAH0</accession>